<dbReference type="Pfam" id="PF20329">
    <property type="entry name" value="DUF6624"/>
    <property type="match status" value="1"/>
</dbReference>
<evidence type="ECO:0000313" key="3">
    <source>
        <dbReference type="Proteomes" id="UP000037395"/>
    </source>
</evidence>
<name>A0A1E7NDN1_KITAU</name>
<evidence type="ECO:0000313" key="2">
    <source>
        <dbReference type="EMBL" id="OEV38593.1"/>
    </source>
</evidence>
<evidence type="ECO:0000313" key="1">
    <source>
        <dbReference type="EMBL" id="GGU75285.1"/>
    </source>
</evidence>
<comment type="caution">
    <text evidence="2">The sequence shown here is derived from an EMBL/GenBank/DDBJ whole genome shotgun (WGS) entry which is preliminary data.</text>
</comment>
<gene>
    <name evidence="1" type="ORF">GCM10010502_29050</name>
    <name evidence="2" type="ORF">HS99_0020210</name>
</gene>
<reference evidence="1" key="5">
    <citation type="submission" date="2020-09" db="EMBL/GenBank/DDBJ databases">
        <authorList>
            <person name="Sun Q."/>
            <person name="Ohkuma M."/>
        </authorList>
    </citation>
    <scope>NUCLEOTIDE SEQUENCE</scope>
    <source>
        <strain evidence="1">JCM 4434</strain>
    </source>
</reference>
<reference evidence="2 3" key="2">
    <citation type="submission" date="2014-07" db="EMBL/GenBank/DDBJ databases">
        <authorList>
            <person name="Zhang J.E."/>
            <person name="Yang H."/>
            <person name="Guo J."/>
            <person name="Deng Z."/>
            <person name="Luo H."/>
            <person name="Luo M."/>
            <person name="Zhao B."/>
        </authorList>
    </citation>
    <scope>NUCLEOTIDE SEQUENCE [LARGE SCALE GENOMIC DNA]</scope>
    <source>
        <strain evidence="2">ATCC 10762</strain>
        <strain evidence="3">ATCC 10762 / DSM 40127 / CCM 3239 / JCM 4008 / LMG 5968 / NBRC 12843 / NCIMB 8234 / A-377</strain>
    </source>
</reference>
<dbReference type="OrthoDB" id="22038at2"/>
<dbReference type="AlphaFoldDB" id="A0A1E7NDN1"/>
<reference evidence="3" key="3">
    <citation type="submission" date="2016-08" db="EMBL/GenBank/DDBJ databases">
        <title>Sequencing, assembly and comparative genomics of S. aureofaciens ATCC 10762.</title>
        <authorList>
            <person name="Gradnigo J.S."/>
            <person name="Johnson N."/>
            <person name="Somerville G.A."/>
        </authorList>
    </citation>
    <scope>NUCLEOTIDE SEQUENCE [LARGE SCALE GENOMIC DNA]</scope>
    <source>
        <strain evidence="3">ATCC 10762 / DSM 40127 / CCM 3239 / JCM 4008 / LMG 5968 / NBRC 12843 / NCIMB 8234 / A-377</strain>
    </source>
</reference>
<dbReference type="InterPro" id="IPR046732">
    <property type="entry name" value="DUF6624"/>
</dbReference>
<keyword evidence="3" id="KW-1185">Reference proteome</keyword>
<organism evidence="2 3">
    <name type="scientific">Kitasatospora aureofaciens</name>
    <name type="common">Streptomyces aureofaciens</name>
    <dbReference type="NCBI Taxonomy" id="1894"/>
    <lineage>
        <taxon>Bacteria</taxon>
        <taxon>Bacillati</taxon>
        <taxon>Actinomycetota</taxon>
        <taxon>Actinomycetes</taxon>
        <taxon>Kitasatosporales</taxon>
        <taxon>Streptomycetaceae</taxon>
        <taxon>Kitasatospora</taxon>
    </lineage>
</organism>
<reference evidence="2" key="4">
    <citation type="submission" date="2016-08" db="EMBL/GenBank/DDBJ databases">
        <title>Sequencing, Assembly and Comparative Genomics of S. aureofaciens ATCC 10762.</title>
        <authorList>
            <person name="Gradnigo J.S."/>
            <person name="Johnson N."/>
            <person name="Somerville G.A."/>
        </authorList>
    </citation>
    <scope>NUCLEOTIDE SEQUENCE [LARGE SCALE GENOMIC DNA]</scope>
    <source>
        <strain evidence="2">ATCC 10762</strain>
    </source>
</reference>
<dbReference type="Proteomes" id="UP000037395">
    <property type="component" value="Unassembled WGS sequence"/>
</dbReference>
<protein>
    <submittedName>
        <fullName evidence="2">Uncharacterized protein</fullName>
    </submittedName>
</protein>
<dbReference type="KEGG" id="kau:B6264_00625"/>
<dbReference type="EMBL" id="BMUB01000005">
    <property type="protein sequence ID" value="GGU75285.1"/>
    <property type="molecule type" value="Genomic_DNA"/>
</dbReference>
<dbReference type="RefSeq" id="WP_046385646.1">
    <property type="nucleotide sequence ID" value="NZ_BMUB01000005.1"/>
</dbReference>
<sequence length="176" mass="19538">MTAAERDRTETQANALSVELTAMMAEDNTAARLAHSPDLAEQAVWRRLTARHGDRLSEIMAEHGWPTERTVGADAARAAWLVAQHADRQLEVQRRAVQLMAEAVADGAASARDLGFLRDRLAVNEGRPQRYGTQIGAVADGRPVPWPCEDPERLDERRAQVGIEPFDQYTARFAPR</sequence>
<dbReference type="GeneID" id="97485991"/>
<proteinExistence type="predicted"/>
<dbReference type="Proteomes" id="UP000610124">
    <property type="component" value="Unassembled WGS sequence"/>
</dbReference>
<reference evidence="1" key="1">
    <citation type="journal article" date="2014" name="Int. J. Syst. Evol. Microbiol.">
        <title>Complete genome sequence of Corynebacterium casei LMG S-19264T (=DSM 44701T), isolated from a smear-ripened cheese.</title>
        <authorList>
            <consortium name="US DOE Joint Genome Institute (JGI-PGF)"/>
            <person name="Walter F."/>
            <person name="Albersmeier A."/>
            <person name="Kalinowski J."/>
            <person name="Ruckert C."/>
        </authorList>
    </citation>
    <scope>NUCLEOTIDE SEQUENCE</scope>
    <source>
        <strain evidence="1">JCM 4434</strain>
    </source>
</reference>
<dbReference type="EMBL" id="JPRF03000013">
    <property type="protein sequence ID" value="OEV38593.1"/>
    <property type="molecule type" value="Genomic_DNA"/>
</dbReference>
<accession>A0A1E7NDN1</accession>
<accession>A0A8H9HN75</accession>